<evidence type="ECO:0000313" key="1">
    <source>
        <dbReference type="EMBL" id="KAG8003800.1"/>
    </source>
</evidence>
<dbReference type="EMBL" id="CM024791">
    <property type="protein sequence ID" value="KAG8003800.1"/>
    <property type="molecule type" value="Genomic_DNA"/>
</dbReference>
<gene>
    <name evidence="1" type="ORF">GBF38_007781</name>
</gene>
<proteinExistence type="predicted"/>
<sequence>MDSEWESLLADVEKKLVTLSLTDLSALSEDLRLQPSEEVKSSCRLLRRLILCHLESEEVTGLEDSGLSVLLATCDFIDTLRKQYDDANESARQEEMNVQPETGVKDPLLAKDGTTPPPDSFPQRPSSSLSLERESAQARSQMNLHPMYRKDFRIIGQIGEVGQKDKLNFTSLERQIERGLKKGYDEGEIVEAVIQSIAPEVKLKSYLESRQELSLSTLRQVLRTHFIEKDATELYHSLTRAVQEPKETPVQFLIRTMDLRQKVLFASERAKVGLKYNSELIQTQFLQTLLTGLQDDAVCVDIKPYLQDPSVQDEVLLEKMSAAYSVELERRSKLSLVTKQRGVKVAMVQEEDPTEVEQVSGAKRNKSHTAKPNPILEKLDAGNKVICEALQNLTTHVASLSQARTSKEDDQPPKTKQKDSVSAKRNPRKCRECEKSNPEGRCMHCYKCGSSEHWAIGCRKRKDCTASTCKIEISSGQSNDAAVLLSQTPLSRKQEKTAKLVGRKSLVQCNLGGVPTTVLWDTGSQVSIVDMDWKKTHLPDAEIRSVKELLDEGILDLSAANGTEVPYEGWIGVKFSLPSNKDSELLVPLLVSTHPLAKPIIGFNVIEELAQINMSTDRTVASKFVNSLGSALDVGPKKARAVYSVLKKQKSSSESQTAMLGRHDVIIPKRKMVKVICGKLNKNILKEQYAILEPNENAPWPAGLEVKQQLVQLPSEDKATISVVVENNTDDDIRLQNRTVLGWLYAVDAVKNAEEKVTGVVAEPETENGDLKQCRETTEKKCNESQSEKQLWDPPVDLSHLTPEQQDQVSQMLREECDVFAKDDWDTGCIPDLQMTIRLKDDIPVTKTYNAIPRHLYQEVKKHIQDLLSRGWIQKSTSSYSSPIVIVRKKDFSIRLCVDYRQLNEKTYPDRHPIPRIQEILENLGGNSWFTVLDQGKAYHQGFVSEESRACTAFITPWGLYEWLRIPFGLTNAPAAFQRYMEGCLGDLRDEVCVPYLDDILVFSKDFDLHVDNVRKVLQRQKACGIKLRPKKCNLFKREVCYVGRVISEEGYRMNPKEAESVQSLKKAKPKTVREVRSLVSFLGYYRSFIADFSRIAKPLYDLLSHPKTEKKRMKGRSPQLPPSQPVEWTALHQQVLERLVDTLSDPPVMAYPDLEKPFVLHVDASEEGLGAVLYQRQGGALRVIGYGSRTLTPAEKNYRLHSGKLEFLALKWAVTERFRDYLFHAPHFTVYSDNNPLTYVMKTAKLNAVGHRWVSELADFRFTLKYRPGSVNRDADFLSRQPAEMDKLMKECTEECKPDDVGAVGEGLQAQNKGNSNWISAITCNVDVLSEFSAACETTVQAIPVESIQAGQREDEVISRVITLKQQNERLRYKDKIKESAAVKCLLREWPRLHLDKDGILRRKTTSRSQLVVPETFKPLIYRQLHEEMGHLGADRMISLVRERFFWPKMREEIEHYVTKVCRCLKQKKPNRKTRTPLQSITTSAPFEMISIDYLHLERSKGGVEYILVIVDHFTKFAQAYATSNKSGKTAARKIFDDFILRFGFPAKIHHDQGREFENELFKKLQSYSGIQHSRTTPYHPQSNPAERFNRTLLSMLRTLEETQKPNWKDYLNKVVHAYNSTVHESTGFSPFFLLFGREPTLPIDLMFPREQSKPQCHVRYAEKWRESMQEAYNIAQENMRKAGERGQKHYNQRAWSSVLEPGDHVLIQNLTERGGPGKIRAYWENKVHVVKERRGTNGPVYVVRPLGGEGRERTLHRNLLLPCPYLVDVQSTKHGNEDRKRERKNTQKPKAQAQVQDFESSSEEEYTMWVPRQSQNTHLNPHAPVFKPTEGRHSRRENQAEKLIHEERSQSQDGNSIARDNGQTEELQRVEDIREQEMSSDSESEAPEPELQVYQDDAVSSDDDHDAERARRSTRTRQPRCILTYDELGKPSTTSLRK</sequence>
<protein>
    <submittedName>
        <fullName evidence="1">Uncharacterized protein</fullName>
    </submittedName>
</protein>
<reference evidence="1" key="1">
    <citation type="submission" date="2020-04" db="EMBL/GenBank/DDBJ databases">
        <title>A chromosome-scale assembly and high-density genetic map of the yellow drum (Nibea albiflora) genome.</title>
        <authorList>
            <person name="Xu D."/>
            <person name="Zhang W."/>
            <person name="Chen R."/>
            <person name="Tan P."/>
            <person name="Wang L."/>
            <person name="Song H."/>
            <person name="Tian L."/>
            <person name="Zhu Q."/>
            <person name="Wang B."/>
        </authorList>
    </citation>
    <scope>NUCLEOTIDE SEQUENCE</scope>
    <source>
        <strain evidence="1">ZJHYS-2018</strain>
    </source>
</reference>
<name>A0ACB7ENM1_NIBAL</name>
<organism evidence="1 2">
    <name type="scientific">Nibea albiflora</name>
    <name type="common">Yellow drum</name>
    <name type="synonym">Corvina albiflora</name>
    <dbReference type="NCBI Taxonomy" id="240163"/>
    <lineage>
        <taxon>Eukaryota</taxon>
        <taxon>Metazoa</taxon>
        <taxon>Chordata</taxon>
        <taxon>Craniata</taxon>
        <taxon>Vertebrata</taxon>
        <taxon>Euteleostomi</taxon>
        <taxon>Actinopterygii</taxon>
        <taxon>Neopterygii</taxon>
        <taxon>Teleostei</taxon>
        <taxon>Neoteleostei</taxon>
        <taxon>Acanthomorphata</taxon>
        <taxon>Eupercaria</taxon>
        <taxon>Sciaenidae</taxon>
        <taxon>Nibea</taxon>
    </lineage>
</organism>
<accession>A0ACB7ENM1</accession>
<comment type="caution">
    <text evidence="1">The sequence shown here is derived from an EMBL/GenBank/DDBJ whole genome shotgun (WGS) entry which is preliminary data.</text>
</comment>
<keyword evidence="2" id="KW-1185">Reference proteome</keyword>
<evidence type="ECO:0000313" key="2">
    <source>
        <dbReference type="Proteomes" id="UP000805704"/>
    </source>
</evidence>
<dbReference type="Proteomes" id="UP000805704">
    <property type="component" value="Chromosome 3"/>
</dbReference>